<dbReference type="InterPro" id="IPR009075">
    <property type="entry name" value="AcylCo_DH/oxidase_C"/>
</dbReference>
<evidence type="ECO:0000256" key="23">
    <source>
        <dbReference type="ARBA" id="ARBA00069359"/>
    </source>
</evidence>
<dbReference type="GO" id="GO:0016937">
    <property type="term" value="F:short-chain fatty acyl-CoA dehydrogenase activity"/>
    <property type="evidence" value="ECO:0007669"/>
    <property type="project" value="UniProtKB-EC"/>
</dbReference>
<dbReference type="InterPro" id="IPR009100">
    <property type="entry name" value="AcylCoA_DH/oxidase_NM_dom_sf"/>
</dbReference>
<evidence type="ECO:0000256" key="18">
    <source>
        <dbReference type="ARBA" id="ARBA00050695"/>
    </source>
</evidence>
<comment type="catalytic activity">
    <reaction evidence="16">
        <text>a short-chain 2,3-saturated fatty acyl-CoA + oxidized [electron-transfer flavoprotein] + H(+) = a short-chain (2E)-enoyl-CoA + reduced [electron-transfer flavoprotein]</text>
        <dbReference type="Rhea" id="RHEA:47196"/>
        <dbReference type="Rhea" id="RHEA-COMP:10685"/>
        <dbReference type="Rhea" id="RHEA-COMP:10686"/>
        <dbReference type="ChEBI" id="CHEBI:15378"/>
        <dbReference type="ChEBI" id="CHEBI:57692"/>
        <dbReference type="ChEBI" id="CHEBI:58307"/>
        <dbReference type="ChEBI" id="CHEBI:87487"/>
        <dbReference type="ChEBI" id="CHEBI:87488"/>
        <dbReference type="EC" id="1.3.8.1"/>
    </reaction>
</comment>
<name>A0A849A5B4_9ACTN</name>
<keyword evidence="12" id="KW-0443">Lipid metabolism</keyword>
<dbReference type="InterPro" id="IPR025878">
    <property type="entry name" value="Acyl-CoA_dh-like_C_dom"/>
</dbReference>
<dbReference type="EC" id="1.3.8.7" evidence="5"/>
<dbReference type="AlphaFoldDB" id="A0A849A5B4"/>
<comment type="caution">
    <text evidence="31">The sequence shown here is derived from an EMBL/GenBank/DDBJ whole genome shotgun (WGS) entry which is preliminary data.</text>
</comment>
<evidence type="ECO:0000259" key="29">
    <source>
        <dbReference type="Pfam" id="PF02770"/>
    </source>
</evidence>
<comment type="catalytic activity">
    <reaction evidence="19">
        <text>decanoyl-CoA + oxidized [electron-transfer flavoprotein] + H(+) = (2E)-decenoyl-CoA + reduced [electron-transfer flavoprotein]</text>
        <dbReference type="Rhea" id="RHEA:48176"/>
        <dbReference type="Rhea" id="RHEA-COMP:10685"/>
        <dbReference type="Rhea" id="RHEA-COMP:10686"/>
        <dbReference type="ChEBI" id="CHEBI:15378"/>
        <dbReference type="ChEBI" id="CHEBI:57692"/>
        <dbReference type="ChEBI" id="CHEBI:58307"/>
        <dbReference type="ChEBI" id="CHEBI:61406"/>
        <dbReference type="ChEBI" id="CHEBI:61430"/>
    </reaction>
</comment>
<evidence type="ECO:0000256" key="24">
    <source>
        <dbReference type="ARBA" id="ARBA00075470"/>
    </source>
</evidence>
<accession>A0A849A5B4</accession>
<dbReference type="InterPro" id="IPR036250">
    <property type="entry name" value="AcylCo_DH-like_C"/>
</dbReference>
<dbReference type="FunFam" id="2.40.110.20:FF:000001">
    <property type="entry name" value="Acyl-CoA dehydrogenase AidB"/>
    <property type="match status" value="1"/>
</dbReference>
<evidence type="ECO:0000256" key="2">
    <source>
        <dbReference type="ARBA" id="ARBA00004872"/>
    </source>
</evidence>
<dbReference type="InterPro" id="IPR006091">
    <property type="entry name" value="Acyl-CoA_Oxase/DH_mid-dom"/>
</dbReference>
<evidence type="ECO:0000256" key="1">
    <source>
        <dbReference type="ARBA" id="ARBA00001974"/>
    </source>
</evidence>
<comment type="function">
    <text evidence="22">Acyl-CoA dehydrogenase that exhibits broad specificity for linear acyl-CoA substrates, with a preference for long-chain substrates.</text>
</comment>
<proteinExistence type="inferred from homology"/>
<dbReference type="GO" id="GO:0006631">
    <property type="term" value="P:fatty acid metabolic process"/>
    <property type="evidence" value="ECO:0007669"/>
    <property type="project" value="UniProtKB-KW"/>
</dbReference>
<evidence type="ECO:0000256" key="5">
    <source>
        <dbReference type="ARBA" id="ARBA00012033"/>
    </source>
</evidence>
<dbReference type="Pfam" id="PF02770">
    <property type="entry name" value="Acyl-CoA_dh_M"/>
    <property type="match status" value="1"/>
</dbReference>
<evidence type="ECO:0000256" key="13">
    <source>
        <dbReference type="ARBA" id="ARBA00047882"/>
    </source>
</evidence>
<evidence type="ECO:0000256" key="8">
    <source>
        <dbReference type="ARBA" id="ARBA00022630"/>
    </source>
</evidence>
<evidence type="ECO:0000259" key="30">
    <source>
        <dbReference type="Pfam" id="PF12806"/>
    </source>
</evidence>
<feature type="domain" description="Acyl-CoA oxidase/dehydrogenase middle" evidence="29">
    <location>
        <begin position="162"/>
        <end position="274"/>
    </location>
</feature>
<dbReference type="GO" id="GO:0004466">
    <property type="term" value="F:long-chain fatty acyl-CoA dehydrogenase activity"/>
    <property type="evidence" value="ECO:0007669"/>
    <property type="project" value="UniProtKB-EC"/>
</dbReference>
<evidence type="ECO:0000256" key="19">
    <source>
        <dbReference type="ARBA" id="ARBA00050703"/>
    </source>
</evidence>
<evidence type="ECO:0000259" key="28">
    <source>
        <dbReference type="Pfam" id="PF00441"/>
    </source>
</evidence>
<evidence type="ECO:0000256" key="11">
    <source>
        <dbReference type="ARBA" id="ARBA00023002"/>
    </source>
</evidence>
<dbReference type="Gene3D" id="2.40.110.20">
    <property type="match status" value="1"/>
</dbReference>
<comment type="catalytic activity">
    <reaction evidence="18">
        <text>butanoyl-CoA + oxidized [electron-transfer flavoprotein] + H(+) = (2E)-butenoyl-CoA + reduced [electron-transfer flavoprotein]</text>
        <dbReference type="Rhea" id="RHEA:24004"/>
        <dbReference type="Rhea" id="RHEA-COMP:10685"/>
        <dbReference type="Rhea" id="RHEA-COMP:10686"/>
        <dbReference type="ChEBI" id="CHEBI:15378"/>
        <dbReference type="ChEBI" id="CHEBI:57332"/>
        <dbReference type="ChEBI" id="CHEBI:57371"/>
        <dbReference type="ChEBI" id="CHEBI:57692"/>
        <dbReference type="ChEBI" id="CHEBI:58307"/>
    </reaction>
</comment>
<dbReference type="EC" id="1.3.8.1" evidence="7"/>
<evidence type="ECO:0000256" key="26">
    <source>
        <dbReference type="ARBA" id="ARBA00077336"/>
    </source>
</evidence>
<evidence type="ECO:0000256" key="27">
    <source>
        <dbReference type="RuleBase" id="RU362125"/>
    </source>
</evidence>
<evidence type="ECO:0000256" key="6">
    <source>
        <dbReference type="ARBA" id="ARBA00012040"/>
    </source>
</evidence>
<dbReference type="PANTHER" id="PTHR42803">
    <property type="entry name" value="ACYL-COA DEHYDROGENASE"/>
    <property type="match status" value="1"/>
</dbReference>
<dbReference type="Pfam" id="PF00441">
    <property type="entry name" value="Acyl-CoA_dh_1"/>
    <property type="match status" value="1"/>
</dbReference>
<dbReference type="PANTHER" id="PTHR42803:SF1">
    <property type="entry name" value="BROAD-SPECIFICITY LINEAR ACYL-COA DEHYDROGENASE FADE5"/>
    <property type="match status" value="1"/>
</dbReference>
<dbReference type="EMBL" id="JABEND010000003">
    <property type="protein sequence ID" value="NNG35715.1"/>
    <property type="molecule type" value="Genomic_DNA"/>
</dbReference>
<evidence type="ECO:0000256" key="22">
    <source>
        <dbReference type="ARBA" id="ARBA00054301"/>
    </source>
</evidence>
<dbReference type="Gene3D" id="1.20.140.10">
    <property type="entry name" value="Butyryl-CoA Dehydrogenase, subunit A, domain 3"/>
    <property type="match status" value="1"/>
</dbReference>
<feature type="domain" description="Acetyl-CoA dehydrogenase-like C-terminal" evidence="30">
    <location>
        <begin position="483"/>
        <end position="621"/>
    </location>
</feature>
<dbReference type="FunFam" id="1.20.140.10:FF:000016">
    <property type="entry name" value="Acyl-CoA dehydrogenase FadE5"/>
    <property type="match status" value="1"/>
</dbReference>
<evidence type="ECO:0000256" key="14">
    <source>
        <dbReference type="ARBA" id="ARBA00048375"/>
    </source>
</evidence>
<evidence type="ECO:0000256" key="20">
    <source>
        <dbReference type="ARBA" id="ARBA00050877"/>
    </source>
</evidence>
<evidence type="ECO:0000256" key="3">
    <source>
        <dbReference type="ARBA" id="ARBA00009347"/>
    </source>
</evidence>
<comment type="similarity">
    <text evidence="3 27">Belongs to the acyl-CoA dehydrogenase family.</text>
</comment>
<dbReference type="EC" id="1.3.8.8" evidence="6"/>
<dbReference type="SUPFAM" id="SSF47203">
    <property type="entry name" value="Acyl-CoA dehydrogenase C-terminal domain-like"/>
    <property type="match status" value="1"/>
</dbReference>
<dbReference type="Proteomes" id="UP000562984">
    <property type="component" value="Unassembled WGS sequence"/>
</dbReference>
<keyword evidence="11 27" id="KW-0560">Oxidoreductase</keyword>
<dbReference type="SUPFAM" id="SSF56645">
    <property type="entry name" value="Acyl-CoA dehydrogenase NM domain-like"/>
    <property type="match status" value="1"/>
</dbReference>
<evidence type="ECO:0000256" key="10">
    <source>
        <dbReference type="ARBA" id="ARBA00022832"/>
    </source>
</evidence>
<dbReference type="RefSeq" id="WP_171199358.1">
    <property type="nucleotide sequence ID" value="NZ_JABEND010000003.1"/>
</dbReference>
<evidence type="ECO:0000313" key="32">
    <source>
        <dbReference type="Proteomes" id="UP000562984"/>
    </source>
</evidence>
<dbReference type="GO" id="GO:0070991">
    <property type="term" value="F:medium-chain fatty acyl-CoA dehydrogenase activity"/>
    <property type="evidence" value="ECO:0007669"/>
    <property type="project" value="UniProtKB-EC"/>
</dbReference>
<evidence type="ECO:0000256" key="12">
    <source>
        <dbReference type="ARBA" id="ARBA00023098"/>
    </source>
</evidence>
<evidence type="ECO:0000313" key="31">
    <source>
        <dbReference type="EMBL" id="NNG35715.1"/>
    </source>
</evidence>
<reference evidence="31 32" key="1">
    <citation type="submission" date="2020-05" db="EMBL/GenBank/DDBJ databases">
        <title>Nakamurella sp. DB0629 isolated from air conditioner.</title>
        <authorList>
            <person name="Kim D.H."/>
            <person name="Kim D.-U."/>
        </authorList>
    </citation>
    <scope>NUCLEOTIDE SEQUENCE [LARGE SCALE GENOMIC DNA]</scope>
    <source>
        <strain evidence="31 32">DB0629</strain>
    </source>
</reference>
<evidence type="ECO:0000256" key="21">
    <source>
        <dbReference type="ARBA" id="ARBA00052387"/>
    </source>
</evidence>
<evidence type="ECO:0000256" key="7">
    <source>
        <dbReference type="ARBA" id="ARBA00012046"/>
    </source>
</evidence>
<keyword evidence="9 27" id="KW-0274">FAD</keyword>
<protein>
    <recommendedName>
        <fullName evidence="23">Broad-specificity linear acyl-CoA dehydrogenase FadE5</fullName>
        <ecNumber evidence="7">1.3.8.1</ecNumber>
        <ecNumber evidence="5">1.3.8.7</ecNumber>
        <ecNumber evidence="6">1.3.8.8</ecNumber>
    </recommendedName>
    <alternativeName>
        <fullName evidence="25">Long-chain-acyl-CoA dehydrogenase</fullName>
    </alternativeName>
    <alternativeName>
        <fullName evidence="26">Medium-chain-acyl-CoA dehydrogenase</fullName>
    </alternativeName>
    <alternativeName>
        <fullName evidence="24">Short-chain-acyl-CoA dehydrogenase</fullName>
    </alternativeName>
</protein>
<comment type="catalytic activity">
    <reaction evidence="17">
        <text>dodecanoyl-CoA + oxidized [electron-transfer flavoprotein] + H(+) = (2E)-dodecenoyl-CoA + reduced [electron-transfer flavoprotein]</text>
        <dbReference type="Rhea" id="RHEA:47296"/>
        <dbReference type="Rhea" id="RHEA-COMP:10685"/>
        <dbReference type="Rhea" id="RHEA-COMP:10686"/>
        <dbReference type="ChEBI" id="CHEBI:15378"/>
        <dbReference type="ChEBI" id="CHEBI:57330"/>
        <dbReference type="ChEBI" id="CHEBI:57375"/>
        <dbReference type="ChEBI" id="CHEBI:57692"/>
        <dbReference type="ChEBI" id="CHEBI:58307"/>
    </reaction>
</comment>
<evidence type="ECO:0000256" key="16">
    <source>
        <dbReference type="ARBA" id="ARBA00050315"/>
    </source>
</evidence>
<gene>
    <name evidence="31" type="ORF">HKD39_08320</name>
</gene>
<comment type="pathway">
    <text evidence="2">Lipid metabolism; fatty acid metabolism.</text>
</comment>
<dbReference type="Pfam" id="PF12806">
    <property type="entry name" value="Acyl-CoA_dh_C"/>
    <property type="match status" value="1"/>
</dbReference>
<comment type="catalytic activity">
    <reaction evidence="15">
        <text>a long-chain 2,3-saturated fatty acyl-CoA + oxidized [electron-transfer flavoprotein] + H(+) = a long-chain (2E)-enoyl-CoA + reduced [electron-transfer flavoprotein]</text>
        <dbReference type="Rhea" id="RHEA:17721"/>
        <dbReference type="Rhea" id="RHEA-COMP:10685"/>
        <dbReference type="Rhea" id="RHEA-COMP:10686"/>
        <dbReference type="ChEBI" id="CHEBI:15378"/>
        <dbReference type="ChEBI" id="CHEBI:57692"/>
        <dbReference type="ChEBI" id="CHEBI:58307"/>
        <dbReference type="ChEBI" id="CHEBI:83721"/>
        <dbReference type="ChEBI" id="CHEBI:83727"/>
        <dbReference type="EC" id="1.3.8.8"/>
    </reaction>
</comment>
<comment type="catalytic activity">
    <reaction evidence="14">
        <text>hexanoyl-CoA + oxidized [electron-transfer flavoprotein] + H(+) = (2E)-hexenoyl-CoA + reduced [electron-transfer flavoprotein]</text>
        <dbReference type="Rhea" id="RHEA:43464"/>
        <dbReference type="Rhea" id="RHEA-COMP:10685"/>
        <dbReference type="Rhea" id="RHEA-COMP:10686"/>
        <dbReference type="ChEBI" id="CHEBI:15378"/>
        <dbReference type="ChEBI" id="CHEBI:57692"/>
        <dbReference type="ChEBI" id="CHEBI:58307"/>
        <dbReference type="ChEBI" id="CHEBI:62077"/>
        <dbReference type="ChEBI" id="CHEBI:62620"/>
    </reaction>
</comment>
<evidence type="ECO:0000256" key="9">
    <source>
        <dbReference type="ARBA" id="ARBA00022827"/>
    </source>
</evidence>
<comment type="catalytic activity">
    <reaction evidence="21">
        <text>oxidized [electron-transfer flavoprotein] + hexadecanoyl-CoA + H(+) = (2E)-hexadecenoyl-CoA + reduced [electron-transfer flavoprotein]</text>
        <dbReference type="Rhea" id="RHEA:43448"/>
        <dbReference type="Rhea" id="RHEA-COMP:10685"/>
        <dbReference type="Rhea" id="RHEA-COMP:10686"/>
        <dbReference type="ChEBI" id="CHEBI:15378"/>
        <dbReference type="ChEBI" id="CHEBI:57379"/>
        <dbReference type="ChEBI" id="CHEBI:57692"/>
        <dbReference type="ChEBI" id="CHEBI:58307"/>
        <dbReference type="ChEBI" id="CHEBI:61526"/>
    </reaction>
</comment>
<sequence>MGHYKANLRDLEFNLFEVFGGGQRMGTGPFAEMDPDTARGVLRELTDLATGPLAASFTDADRNPPTFDPQNHSVQVPESFKKSFAAIMDGQWWRLELTDELGGYGAPPSLRWACAELILGANPALFMYAAGPTFAQTLYYMGTDEQKKLAKLVIDQGWGATMVLTEPDAGSDVGAGRTKAIRQPDGSWHLEGVKRFITSGDQDMTDNILHLVLARPEGPGVETKPGTKGLSLFAVPKYHVDLETGERGERNGVFVTGVEHKMGLKVSATCELSFGLDGTPAVGTLVGDVHDGIAQMFKVIEYARMMVGTKAIATLSTGYLNALDYAKERVQGADLTRAADKTAPRVSIIHHPDVRRILMRQKAYAEGLRAVYSYTADLQDQIFAATATTDTDEQSVELAKRINDLLLPVVKGVGSERAYENLALSLQTFGGSGYTQDYPIEQYLRDAKIDTLYEGTTAIQAQDFFFRKILKDRGVALGAVAGEMLEFLQRNGSAAADAGEGDGRLKTEFAALGRALTDVQGMIGTLTSYATGAAQDPASVYKVGEHAVSLLLSVGDLMIGYLLLRQAVIAQAALDNGATGPDADFYAGKVAVASWFARNMLPELTGRRKVIEAADTSLMQVPESAF</sequence>
<keyword evidence="10" id="KW-0276">Fatty acid metabolism</keyword>
<comment type="catalytic activity">
    <reaction evidence="20">
        <text>octadecanoyl-CoA + oxidized [electron-transfer flavoprotein] + H(+) = (2E)-octadecenoyl-CoA + reduced [electron-transfer flavoprotein]</text>
        <dbReference type="Rhea" id="RHEA:47240"/>
        <dbReference type="Rhea" id="RHEA-COMP:10685"/>
        <dbReference type="Rhea" id="RHEA-COMP:10686"/>
        <dbReference type="ChEBI" id="CHEBI:15378"/>
        <dbReference type="ChEBI" id="CHEBI:57394"/>
        <dbReference type="ChEBI" id="CHEBI:57692"/>
        <dbReference type="ChEBI" id="CHEBI:58307"/>
        <dbReference type="ChEBI" id="CHEBI:71412"/>
    </reaction>
</comment>
<feature type="domain" description="Acyl-CoA dehydrogenase/oxidase C-terminal" evidence="28">
    <location>
        <begin position="291"/>
        <end position="461"/>
    </location>
</feature>
<comment type="cofactor">
    <cofactor evidence="1 27">
        <name>FAD</name>
        <dbReference type="ChEBI" id="CHEBI:57692"/>
    </cofactor>
</comment>
<comment type="subunit">
    <text evidence="4">Homodimer.</text>
</comment>
<evidence type="ECO:0000256" key="17">
    <source>
        <dbReference type="ARBA" id="ARBA00050336"/>
    </source>
</evidence>
<evidence type="ECO:0000256" key="4">
    <source>
        <dbReference type="ARBA" id="ARBA00011738"/>
    </source>
</evidence>
<keyword evidence="8 27" id="KW-0285">Flavoprotein</keyword>
<dbReference type="InterPro" id="IPR052166">
    <property type="entry name" value="Diverse_Acyl-CoA_DH"/>
</dbReference>
<organism evidence="31 32">
    <name type="scientific">Nakamurella aerolata</name>
    <dbReference type="NCBI Taxonomy" id="1656892"/>
    <lineage>
        <taxon>Bacteria</taxon>
        <taxon>Bacillati</taxon>
        <taxon>Actinomycetota</taxon>
        <taxon>Actinomycetes</taxon>
        <taxon>Nakamurellales</taxon>
        <taxon>Nakamurellaceae</taxon>
        <taxon>Nakamurella</taxon>
    </lineage>
</organism>
<dbReference type="GO" id="GO:0005886">
    <property type="term" value="C:plasma membrane"/>
    <property type="evidence" value="ECO:0007669"/>
    <property type="project" value="TreeGrafter"/>
</dbReference>
<evidence type="ECO:0000256" key="15">
    <source>
        <dbReference type="ARBA" id="ARBA00049247"/>
    </source>
</evidence>
<evidence type="ECO:0000256" key="25">
    <source>
        <dbReference type="ARBA" id="ARBA00077090"/>
    </source>
</evidence>
<comment type="catalytic activity">
    <reaction evidence="13">
        <text>a medium-chain 2,3-saturated fatty acyl-CoA + oxidized [electron-transfer flavoprotein] + H(+) = a medium-chain (2E)-enoyl-CoA + reduced [electron-transfer flavoprotein]</text>
        <dbReference type="Rhea" id="RHEA:14477"/>
        <dbReference type="Rhea" id="RHEA-COMP:10685"/>
        <dbReference type="Rhea" id="RHEA-COMP:10686"/>
        <dbReference type="ChEBI" id="CHEBI:15378"/>
        <dbReference type="ChEBI" id="CHEBI:57692"/>
        <dbReference type="ChEBI" id="CHEBI:58307"/>
        <dbReference type="ChEBI" id="CHEBI:83723"/>
        <dbReference type="ChEBI" id="CHEBI:83726"/>
        <dbReference type="EC" id="1.3.8.7"/>
    </reaction>
</comment>
<keyword evidence="32" id="KW-1185">Reference proteome</keyword>